<evidence type="ECO:0000313" key="2">
    <source>
        <dbReference type="Proteomes" id="UP000245699"/>
    </source>
</evidence>
<dbReference type="Proteomes" id="UP000245699">
    <property type="component" value="Unassembled WGS sequence"/>
</dbReference>
<comment type="caution">
    <text evidence="1">The sequence shown here is derived from an EMBL/GenBank/DDBJ whole genome shotgun (WGS) entry which is preliminary data.</text>
</comment>
<dbReference type="PANTHER" id="PTHR46599:SF3">
    <property type="entry name" value="PIGGYBAC TRANSPOSABLE ELEMENT-DERIVED PROTEIN 4"/>
    <property type="match status" value="1"/>
</dbReference>
<dbReference type="AlphaFoldDB" id="A0A2T9YQ08"/>
<keyword evidence="2" id="KW-1185">Reference proteome</keyword>
<name>A0A2T9YQ08_9FUNG</name>
<accession>A0A2T9YQ08</accession>
<sequence>MLIPFKEGIAAQWSKESSPIKPSENFGIWMSRDEFRIVAKFLSFQDTQAGCVNKDRHFRLRKIVDTLNSTFAEFHTLGSSLQQILYKRQTISNVYKIGTFAIGTIIPKRKKFLGSSVIDSKMDKIMEHGDILMQQHNMELEKGNKECKMVSVSWKNTKPVHLLSTGVSNYLASVKRKKSNRGTGNRQSCNIITTYHKNVGRLIIITF</sequence>
<dbReference type="OrthoDB" id="5982523at2759"/>
<evidence type="ECO:0008006" key="3">
    <source>
        <dbReference type="Google" id="ProtNLM"/>
    </source>
</evidence>
<dbReference type="EMBL" id="MBFT01000255">
    <property type="protein sequence ID" value="PVU94396.1"/>
    <property type="molecule type" value="Genomic_DNA"/>
</dbReference>
<evidence type="ECO:0000313" key="1">
    <source>
        <dbReference type="EMBL" id="PVU94396.1"/>
    </source>
</evidence>
<reference evidence="1 2" key="1">
    <citation type="journal article" date="2018" name="MBio">
        <title>Comparative Genomics Reveals the Core Gene Toolbox for the Fungus-Insect Symbiosis.</title>
        <authorList>
            <person name="Wang Y."/>
            <person name="Stata M."/>
            <person name="Wang W."/>
            <person name="Stajich J.E."/>
            <person name="White M.M."/>
            <person name="Moncalvo J.M."/>
        </authorList>
    </citation>
    <scope>NUCLEOTIDE SEQUENCE [LARGE SCALE GENOMIC DNA]</scope>
    <source>
        <strain evidence="1 2">AUS-77-4</strain>
    </source>
</reference>
<protein>
    <recommendedName>
        <fullName evidence="3">PiggyBac transposable element-derived protein domain-containing protein</fullName>
    </recommendedName>
</protein>
<gene>
    <name evidence="1" type="ORF">BB559_003012</name>
</gene>
<proteinExistence type="predicted"/>
<dbReference type="PANTHER" id="PTHR46599">
    <property type="entry name" value="PIGGYBAC TRANSPOSABLE ELEMENT-DERIVED PROTEIN 4"/>
    <property type="match status" value="1"/>
</dbReference>
<organism evidence="1 2">
    <name type="scientific">Furculomyces boomerangus</name>
    <dbReference type="NCBI Taxonomy" id="61424"/>
    <lineage>
        <taxon>Eukaryota</taxon>
        <taxon>Fungi</taxon>
        <taxon>Fungi incertae sedis</taxon>
        <taxon>Zoopagomycota</taxon>
        <taxon>Kickxellomycotina</taxon>
        <taxon>Harpellomycetes</taxon>
        <taxon>Harpellales</taxon>
        <taxon>Harpellaceae</taxon>
        <taxon>Furculomyces</taxon>
    </lineage>
</organism>